<sequence>MRVMKESPTARRRALGQALRELRIAAGKDTAEAAAIIECSESKIRKIEYGDVPTKVAERNALVEAYGASDEDRSEVQELAKGANQRGWWQSYRGAVPRWFRRYVGLESAAAEIRTYETELIPGLLQTADYAHALINSSNPEMPAEEVANRLKVRTERQERLLSDGARLVAVISEAAIRRTVGGRSVMTDQLNLLLDVQQQAQIEVQIIPYSAGAHPGTGFPFVLLRFPDDVAPSLAYTESLTSAAYHDRQPDVETYTMVFDRLRATASSPTESSELIRRAARDLQT</sequence>
<dbReference type="InterPro" id="IPR001387">
    <property type="entry name" value="Cro/C1-type_HTH"/>
</dbReference>
<dbReference type="eggNOG" id="COG1396">
    <property type="taxonomic scope" value="Bacteria"/>
</dbReference>
<name>A0A099D4Q8_9ACTN</name>
<dbReference type="Gene3D" id="1.10.260.40">
    <property type="entry name" value="lambda repressor-like DNA-binding domains"/>
    <property type="match status" value="1"/>
</dbReference>
<accession>A0A099D4Q8</accession>
<gene>
    <name evidence="2" type="ORF">CDG81_03110</name>
    <name evidence="3" type="ORF">IL38_17865</name>
</gene>
<dbReference type="InterPro" id="IPR010982">
    <property type="entry name" value="Lambda_DNA-bd_dom_sf"/>
</dbReference>
<evidence type="ECO:0000313" key="3">
    <source>
        <dbReference type="EMBL" id="KGI80325.1"/>
    </source>
</evidence>
<evidence type="ECO:0000313" key="4">
    <source>
        <dbReference type="Proteomes" id="UP000029737"/>
    </source>
</evidence>
<dbReference type="KEGG" id="aey:CDG81_03110"/>
<dbReference type="EMBL" id="CP022752">
    <property type="protein sequence ID" value="ASU77461.1"/>
    <property type="molecule type" value="Genomic_DNA"/>
</dbReference>
<reference evidence="3 4" key="1">
    <citation type="journal article" date="2014" name="PLoS ONE">
        <title>Identification and Characterization of a New Erythromycin Biosynthetic Gene Cluster in Actinopolyspora erythraea YIM90600, a Novel Erythronolide-Producing Halophilic Actinomycete Isolated from Salt Field.</title>
        <authorList>
            <person name="Chen D."/>
            <person name="Feng J."/>
            <person name="Huang L."/>
            <person name="Zhang Q."/>
            <person name="Wu J."/>
            <person name="Zhu X."/>
            <person name="Duan Y."/>
            <person name="Xu Z."/>
        </authorList>
    </citation>
    <scope>NUCLEOTIDE SEQUENCE [LARGE SCALE GENOMIC DNA]</scope>
    <source>
        <strain evidence="3 4">YIM90600</strain>
    </source>
</reference>
<proteinExistence type="predicted"/>
<dbReference type="Pfam" id="PF19054">
    <property type="entry name" value="DUF5753"/>
    <property type="match status" value="1"/>
</dbReference>
<dbReference type="Proteomes" id="UP000215043">
    <property type="component" value="Chromosome"/>
</dbReference>
<dbReference type="GO" id="GO:0003677">
    <property type="term" value="F:DNA binding"/>
    <property type="evidence" value="ECO:0007669"/>
    <property type="project" value="InterPro"/>
</dbReference>
<dbReference type="Pfam" id="PF13560">
    <property type="entry name" value="HTH_31"/>
    <property type="match status" value="1"/>
</dbReference>
<protein>
    <submittedName>
        <fullName evidence="2">XRE family transcriptional regulator</fullName>
    </submittedName>
</protein>
<dbReference type="AlphaFoldDB" id="A0A099D4Q8"/>
<dbReference type="CDD" id="cd00093">
    <property type="entry name" value="HTH_XRE"/>
    <property type="match status" value="1"/>
</dbReference>
<dbReference type="HOGENOM" id="CLU_055817_1_1_11"/>
<dbReference type="EMBL" id="JPMV01000033">
    <property type="protein sequence ID" value="KGI80325.1"/>
    <property type="molecule type" value="Genomic_DNA"/>
</dbReference>
<dbReference type="SUPFAM" id="SSF47413">
    <property type="entry name" value="lambda repressor-like DNA-binding domains"/>
    <property type="match status" value="1"/>
</dbReference>
<dbReference type="Proteomes" id="UP000029737">
    <property type="component" value="Unassembled WGS sequence"/>
</dbReference>
<evidence type="ECO:0000313" key="2">
    <source>
        <dbReference type="EMBL" id="ASU77461.1"/>
    </source>
</evidence>
<keyword evidence="4" id="KW-1185">Reference proteome</keyword>
<reference evidence="2 5" key="2">
    <citation type="submission" date="2017-08" db="EMBL/GenBank/DDBJ databases">
        <title>The complete genome sequence of moderately halophilic actinomycete Actinopolyspora erythraea YIM 90600, the producer of novel erythromycin, novel actinopolysporins A-C and tubercidin.</title>
        <authorList>
            <person name="Yin M."/>
            <person name="Tang S."/>
        </authorList>
    </citation>
    <scope>NUCLEOTIDE SEQUENCE [LARGE SCALE GENOMIC DNA]</scope>
    <source>
        <strain evidence="2 5">YIM 90600</strain>
    </source>
</reference>
<dbReference type="InterPro" id="IPR043917">
    <property type="entry name" value="DUF5753"/>
</dbReference>
<feature type="domain" description="DUF5753" evidence="1">
    <location>
        <begin position="100"/>
        <end position="279"/>
    </location>
</feature>
<organism evidence="2 5">
    <name type="scientific">Actinopolyspora erythraea</name>
    <dbReference type="NCBI Taxonomy" id="414996"/>
    <lineage>
        <taxon>Bacteria</taxon>
        <taxon>Bacillati</taxon>
        <taxon>Actinomycetota</taxon>
        <taxon>Actinomycetes</taxon>
        <taxon>Actinopolysporales</taxon>
        <taxon>Actinopolysporaceae</taxon>
        <taxon>Actinopolyspora</taxon>
    </lineage>
</organism>
<evidence type="ECO:0000259" key="1">
    <source>
        <dbReference type="Pfam" id="PF19054"/>
    </source>
</evidence>
<evidence type="ECO:0000313" key="5">
    <source>
        <dbReference type="Proteomes" id="UP000215043"/>
    </source>
</evidence>